<keyword evidence="2" id="KW-0605">Phycobilisome</keyword>
<keyword evidence="6" id="KW-1185">Reference proteome</keyword>
<dbReference type="PROSITE" id="PS50837">
    <property type="entry name" value="NACHT"/>
    <property type="match status" value="1"/>
</dbReference>
<dbReference type="InterPro" id="IPR016024">
    <property type="entry name" value="ARM-type_fold"/>
</dbReference>
<proteinExistence type="predicted"/>
<keyword evidence="1" id="KW-0042">Antenna complex</keyword>
<accession>A0A1J1LJU2</accession>
<evidence type="ECO:0000259" key="4">
    <source>
        <dbReference type="PROSITE" id="PS50837"/>
    </source>
</evidence>
<protein>
    <submittedName>
        <fullName evidence="5">PBS lyase HEAT-like repeat</fullName>
    </submittedName>
</protein>
<dbReference type="SUPFAM" id="SSF48371">
    <property type="entry name" value="ARM repeat"/>
    <property type="match status" value="1"/>
</dbReference>
<reference evidence="6" key="1">
    <citation type="submission" date="2015-10" db="EMBL/GenBank/DDBJ databases">
        <authorList>
            <person name="Regsiter A."/>
            <person name="william w."/>
        </authorList>
    </citation>
    <scope>NUCLEOTIDE SEQUENCE [LARGE SCALE GENOMIC DNA]</scope>
</reference>
<sequence length="836" mass="94691">MHPYWHKVSQAIKVAVVGVSLPLLLSSAGLAQQNVKQEAIQVDPRIKEPIEMLMDDNIDNDQEAISQLSKIPDVVNTLIQELENNNNPEVIASVLQALSEIAQTTKILPQQTDYITNLIIDHKLLSHPDQLVRVYAIDVLSKIAPPEKIQKTLKILLNTLKDNNKGVRYRAAGAIYFLLRKIDSSDLQQALVDVRSVALTKSNDWQVRLGAAYALASSGRDVKTAITTFKQLLDQQDQEITQEVITSLRYAGDELSIKSSNLTKEEKSNAKEGLEDALDYLNQNYSSEDQQSRSNITQAKESLNYAINNIDNIPDSVEPKIILDWIVSKPQESVPILIIISWLYFVLMSLWLRPLWLLRCNDILQRYTDIPLPNFLGNLKISDLLRLLLFRSCYHPRVLDAWVKDNLGKARKEFDKKTTVKERSIYVPIPVILDGIDIAELTAKELQAKFSEQQECLLIWGEGGSGKTSLACQIARWAMSDVPEKRLCKHRMLPILVEQELDVKVAEGKQVFLEVIRGLLKNLVDAQKPVSEEFLEQLLIQQRLLVIVDHFSEMSSPTREQIRPELPGFPVNALIVTSRMEESLGGVNKTILQPMRVERDRLLPFMQAYITQRGKHDIFKDQELVNARDRLLMIADKRDVTVLLTKLFIEQIISVKTGGNIDKFPQNIPDLILEYLNRINGNISGDHPENSKIHQDVKIIAWECLKQTYRPTTALKETVVKALGSDDAEVRLKYLENRLCIIQTIPPSYTEIRFVLDPLAEYLAAMSVVEHCGNNEQLWHEFFAQADIQQGTPEMIKGLLLAVLDCCLANDKAAKIPEFVLLELDTRTSSGSNSKI</sequence>
<dbReference type="Pfam" id="PF05729">
    <property type="entry name" value="NACHT"/>
    <property type="match status" value="1"/>
</dbReference>
<dbReference type="EMBL" id="CZDF01000156">
    <property type="protein sequence ID" value="CUR32800.1"/>
    <property type="molecule type" value="Genomic_DNA"/>
</dbReference>
<dbReference type="Proteomes" id="UP000184315">
    <property type="component" value="Unassembled WGS sequence"/>
</dbReference>
<dbReference type="SUPFAM" id="SSF52540">
    <property type="entry name" value="P-loop containing nucleoside triphosphate hydrolases"/>
    <property type="match status" value="1"/>
</dbReference>
<dbReference type="Gene3D" id="3.40.50.300">
    <property type="entry name" value="P-loop containing nucleotide triphosphate hydrolases"/>
    <property type="match status" value="1"/>
</dbReference>
<organism evidence="5 6">
    <name type="scientific">Planktothrix tepida PCC 9214</name>
    <dbReference type="NCBI Taxonomy" id="671072"/>
    <lineage>
        <taxon>Bacteria</taxon>
        <taxon>Bacillati</taxon>
        <taxon>Cyanobacteriota</taxon>
        <taxon>Cyanophyceae</taxon>
        <taxon>Oscillatoriophycideae</taxon>
        <taxon>Oscillatoriales</taxon>
        <taxon>Microcoleaceae</taxon>
        <taxon>Planktothrix</taxon>
    </lineage>
</organism>
<name>A0A1J1LJU2_9CYAN</name>
<dbReference type="InterPro" id="IPR007111">
    <property type="entry name" value="NACHT_NTPase"/>
</dbReference>
<feature type="chain" id="PRO_5012995288" evidence="3">
    <location>
        <begin position="32"/>
        <end position="836"/>
    </location>
</feature>
<feature type="domain" description="NACHT" evidence="4">
    <location>
        <begin position="455"/>
        <end position="579"/>
    </location>
</feature>
<evidence type="ECO:0000313" key="6">
    <source>
        <dbReference type="Proteomes" id="UP000184315"/>
    </source>
</evidence>
<evidence type="ECO:0000313" key="5">
    <source>
        <dbReference type="EMBL" id="CUR32800.1"/>
    </source>
</evidence>
<dbReference type="GO" id="GO:0016829">
    <property type="term" value="F:lyase activity"/>
    <property type="evidence" value="ECO:0007669"/>
    <property type="project" value="UniProtKB-KW"/>
</dbReference>
<dbReference type="Pfam" id="PF22731">
    <property type="entry name" value="NCH4"/>
    <property type="match status" value="1"/>
</dbReference>
<feature type="signal peptide" evidence="3">
    <location>
        <begin position="1"/>
        <end position="31"/>
    </location>
</feature>
<dbReference type="AlphaFoldDB" id="A0A1J1LJU2"/>
<evidence type="ECO:0000256" key="3">
    <source>
        <dbReference type="SAM" id="SignalP"/>
    </source>
</evidence>
<dbReference type="STRING" id="671072.PL9214500047"/>
<evidence type="ECO:0000256" key="1">
    <source>
        <dbReference type="ARBA" id="ARBA00022549"/>
    </source>
</evidence>
<evidence type="ECO:0000256" key="2">
    <source>
        <dbReference type="ARBA" id="ARBA00022738"/>
    </source>
</evidence>
<gene>
    <name evidence="5" type="ORF">PL9214500047</name>
</gene>
<dbReference type="GO" id="GO:0030089">
    <property type="term" value="C:phycobilisome"/>
    <property type="evidence" value="ECO:0007669"/>
    <property type="project" value="UniProtKB-KW"/>
</dbReference>
<keyword evidence="3" id="KW-0732">Signal</keyword>
<keyword evidence="5" id="KW-0456">Lyase</keyword>
<dbReference type="InterPro" id="IPR011989">
    <property type="entry name" value="ARM-like"/>
</dbReference>
<dbReference type="InterPro" id="IPR054589">
    <property type="entry name" value="NCH4"/>
</dbReference>
<dbReference type="InterPro" id="IPR027417">
    <property type="entry name" value="P-loop_NTPase"/>
</dbReference>
<dbReference type="Gene3D" id="1.25.10.10">
    <property type="entry name" value="Leucine-rich Repeat Variant"/>
    <property type="match status" value="1"/>
</dbReference>